<dbReference type="SUPFAM" id="SSF51294">
    <property type="entry name" value="Hedgehog/intein (Hint) domain"/>
    <property type="match status" value="1"/>
</dbReference>
<sequence>MKIRLMLVATAVAATLSVSTLAQSKKQQKRYLAAQEVPQGDATKENAPAFFPAYASVTMADGTSKPISKVCAGERIKCYYEGQLTTTHVKEVATAALTSITELYLRPVDEVTASRQSWPMVPALLLEATPNHPVQTLAGRKLVSELKKGDVLLRYEAATGLLSAWKVGLIQAKARPVATACTLRTEMGSFLVENLVVLDR</sequence>
<accession>A0A840TNM4</accession>
<dbReference type="AlphaFoldDB" id="A0A840TNM4"/>
<comment type="caution">
    <text evidence="2">The sequence shown here is derived from an EMBL/GenBank/DDBJ whole genome shotgun (WGS) entry which is preliminary data.</text>
</comment>
<feature type="chain" id="PRO_5032610240" description="Hint domain-containing protein" evidence="1">
    <location>
        <begin position="23"/>
        <end position="200"/>
    </location>
</feature>
<protein>
    <recommendedName>
        <fullName evidence="4">Hint domain-containing protein</fullName>
    </recommendedName>
</protein>
<dbReference type="InterPro" id="IPR036844">
    <property type="entry name" value="Hint_dom_sf"/>
</dbReference>
<evidence type="ECO:0000313" key="3">
    <source>
        <dbReference type="Proteomes" id="UP000557307"/>
    </source>
</evidence>
<proteinExistence type="predicted"/>
<dbReference type="Proteomes" id="UP000557307">
    <property type="component" value="Unassembled WGS sequence"/>
</dbReference>
<reference evidence="2 3" key="1">
    <citation type="submission" date="2020-08" db="EMBL/GenBank/DDBJ databases">
        <title>Genomic Encyclopedia of Type Strains, Phase IV (KMG-IV): sequencing the most valuable type-strain genomes for metagenomic binning, comparative biology and taxonomic classification.</title>
        <authorList>
            <person name="Goeker M."/>
        </authorList>
    </citation>
    <scope>NUCLEOTIDE SEQUENCE [LARGE SCALE GENOMIC DNA]</scope>
    <source>
        <strain evidence="2 3">DSM 105074</strain>
    </source>
</reference>
<feature type="signal peptide" evidence="1">
    <location>
        <begin position="1"/>
        <end position="22"/>
    </location>
</feature>
<evidence type="ECO:0000313" key="2">
    <source>
        <dbReference type="EMBL" id="MBB5285311.1"/>
    </source>
</evidence>
<dbReference type="Gene3D" id="2.170.16.10">
    <property type="entry name" value="Hedgehog/Intein (Hint) domain"/>
    <property type="match status" value="1"/>
</dbReference>
<dbReference type="RefSeq" id="WP_184175336.1">
    <property type="nucleotide sequence ID" value="NZ_JACHGF010000005.1"/>
</dbReference>
<dbReference type="EMBL" id="JACHGF010000005">
    <property type="protein sequence ID" value="MBB5285311.1"/>
    <property type="molecule type" value="Genomic_DNA"/>
</dbReference>
<evidence type="ECO:0000256" key="1">
    <source>
        <dbReference type="SAM" id="SignalP"/>
    </source>
</evidence>
<evidence type="ECO:0008006" key="4">
    <source>
        <dbReference type="Google" id="ProtNLM"/>
    </source>
</evidence>
<organism evidence="2 3">
    <name type="scientific">Rhabdobacter roseus</name>
    <dbReference type="NCBI Taxonomy" id="1655419"/>
    <lineage>
        <taxon>Bacteria</taxon>
        <taxon>Pseudomonadati</taxon>
        <taxon>Bacteroidota</taxon>
        <taxon>Cytophagia</taxon>
        <taxon>Cytophagales</taxon>
        <taxon>Cytophagaceae</taxon>
        <taxon>Rhabdobacter</taxon>
    </lineage>
</organism>
<keyword evidence="1" id="KW-0732">Signal</keyword>
<gene>
    <name evidence="2" type="ORF">HNQ92_003468</name>
</gene>
<name>A0A840TNM4_9BACT</name>
<keyword evidence="3" id="KW-1185">Reference proteome</keyword>